<reference evidence="8 9" key="1">
    <citation type="submission" date="2019-11" db="EMBL/GenBank/DDBJ databases">
        <title>Comparative genomics of hydrocarbon-degrading Desulfosarcina strains.</title>
        <authorList>
            <person name="Watanabe M."/>
            <person name="Kojima H."/>
            <person name="Fukui M."/>
        </authorList>
    </citation>
    <scope>NUCLEOTIDE SEQUENCE [LARGE SCALE GENOMIC DNA]</scope>
    <source>
        <strain evidence="8 9">PP31</strain>
    </source>
</reference>
<comment type="similarity">
    <text evidence="1 5">Belongs to the thiolase-like superfamily. Thiolase family.</text>
</comment>
<dbReference type="KEGG" id="dwd:DSCW_33650"/>
<feature type="active site" description="Proton acceptor" evidence="4">
    <location>
        <position position="391"/>
    </location>
</feature>
<dbReference type="Proteomes" id="UP000427769">
    <property type="component" value="Chromosome"/>
</dbReference>
<evidence type="ECO:0000256" key="1">
    <source>
        <dbReference type="ARBA" id="ARBA00010982"/>
    </source>
</evidence>
<dbReference type="InterPro" id="IPR020610">
    <property type="entry name" value="Thiolase_AS"/>
</dbReference>
<protein>
    <submittedName>
        <fullName evidence="8">Acetyl-CoA acetyltransferase</fullName>
    </submittedName>
</protein>
<dbReference type="AlphaFoldDB" id="A0A5K7Z4L7"/>
<feature type="active site" description="Proton acceptor" evidence="4">
    <location>
        <position position="361"/>
    </location>
</feature>
<keyword evidence="2 5" id="KW-0808">Transferase</keyword>
<evidence type="ECO:0000256" key="2">
    <source>
        <dbReference type="ARBA" id="ARBA00022679"/>
    </source>
</evidence>
<evidence type="ECO:0000259" key="7">
    <source>
        <dbReference type="Pfam" id="PF02803"/>
    </source>
</evidence>
<evidence type="ECO:0000256" key="3">
    <source>
        <dbReference type="ARBA" id="ARBA00023315"/>
    </source>
</evidence>
<dbReference type="PANTHER" id="PTHR18919:SF107">
    <property type="entry name" value="ACETYL-COA ACETYLTRANSFERASE, CYTOSOLIC"/>
    <property type="match status" value="1"/>
</dbReference>
<dbReference type="PIRSF" id="PIRSF000429">
    <property type="entry name" value="Ac-CoA_Ac_transf"/>
    <property type="match status" value="1"/>
</dbReference>
<dbReference type="EMBL" id="AP021875">
    <property type="protein sequence ID" value="BBO75948.1"/>
    <property type="molecule type" value="Genomic_DNA"/>
</dbReference>
<dbReference type="PROSITE" id="PS00099">
    <property type="entry name" value="THIOLASE_3"/>
    <property type="match status" value="1"/>
</dbReference>
<keyword evidence="9" id="KW-1185">Reference proteome</keyword>
<dbReference type="SUPFAM" id="SSF53901">
    <property type="entry name" value="Thiolase-like"/>
    <property type="match status" value="2"/>
</dbReference>
<dbReference type="RefSeq" id="WP_155304819.1">
    <property type="nucleotide sequence ID" value="NZ_AP021875.1"/>
</dbReference>
<accession>A0A5K7Z4L7</accession>
<gene>
    <name evidence="8" type="ORF">DSCW_33650</name>
</gene>
<sequence>MSDPNDLVIVSAARTPFGRFGGMLKELHSSALGTLVIKEVLSRTGLQGDAIDELYYGMCIQSEAALLYNVIGRQALIHAGLSSKTISLTIDRACCSSLTGVQLGRKSILLGEAAICMAVGAENMSNTPVVLNGHRWGTRLGKPTMVDHLNPIMYVGFKSIAADAGEVALEHDVSREMQDEWAFNSQMRYQDAKKAGKFKIGEELTSVSIPQRKGEDLLFEEDEFPKPHTTQEKLATLKTVYESPTVTAGNSPGLDAGAAALVITKRSTAESLGISPLGIILSVGSAAREPHLMAEVPAYAIQQALDRAGLSVDDLDLIEINEAFAAVPLVSTKILADNDPAKWETIKTMTNPNGGAIAIGHPVGASGARILMTAMYELRRRGGGVGAVGICGGLAQGDSVVLRVDETCDI</sequence>
<dbReference type="InterPro" id="IPR020616">
    <property type="entry name" value="Thiolase_N"/>
</dbReference>
<evidence type="ECO:0000256" key="4">
    <source>
        <dbReference type="PIRSR" id="PIRSR000429-1"/>
    </source>
</evidence>
<dbReference type="PROSITE" id="PS00737">
    <property type="entry name" value="THIOLASE_2"/>
    <property type="match status" value="1"/>
</dbReference>
<evidence type="ECO:0000259" key="6">
    <source>
        <dbReference type="Pfam" id="PF00108"/>
    </source>
</evidence>
<dbReference type="Gene3D" id="3.40.47.10">
    <property type="match status" value="2"/>
</dbReference>
<dbReference type="OrthoDB" id="4565318at2"/>
<feature type="active site" description="Acyl-thioester intermediate" evidence="4">
    <location>
        <position position="94"/>
    </location>
</feature>
<dbReference type="InterPro" id="IPR016039">
    <property type="entry name" value="Thiolase-like"/>
</dbReference>
<keyword evidence="3 5" id="KW-0012">Acyltransferase</keyword>
<dbReference type="Pfam" id="PF02803">
    <property type="entry name" value="Thiolase_C"/>
    <property type="match status" value="1"/>
</dbReference>
<dbReference type="NCBIfam" id="TIGR01930">
    <property type="entry name" value="AcCoA-C-Actrans"/>
    <property type="match status" value="1"/>
</dbReference>
<dbReference type="PANTHER" id="PTHR18919">
    <property type="entry name" value="ACETYL-COA C-ACYLTRANSFERASE"/>
    <property type="match status" value="1"/>
</dbReference>
<dbReference type="InterPro" id="IPR002155">
    <property type="entry name" value="Thiolase"/>
</dbReference>
<dbReference type="InterPro" id="IPR020613">
    <property type="entry name" value="Thiolase_CS"/>
</dbReference>
<evidence type="ECO:0000313" key="8">
    <source>
        <dbReference type="EMBL" id="BBO75948.1"/>
    </source>
</evidence>
<dbReference type="GO" id="GO:0003988">
    <property type="term" value="F:acetyl-CoA C-acyltransferase activity"/>
    <property type="evidence" value="ECO:0007669"/>
    <property type="project" value="UniProtKB-ARBA"/>
</dbReference>
<feature type="domain" description="Thiolase N-terminal" evidence="6">
    <location>
        <begin position="8"/>
        <end position="266"/>
    </location>
</feature>
<dbReference type="InterPro" id="IPR020617">
    <property type="entry name" value="Thiolase_C"/>
</dbReference>
<feature type="domain" description="Thiolase C-terminal" evidence="7">
    <location>
        <begin position="276"/>
        <end position="403"/>
    </location>
</feature>
<dbReference type="Pfam" id="PF00108">
    <property type="entry name" value="Thiolase_N"/>
    <property type="match status" value="1"/>
</dbReference>
<dbReference type="CDD" id="cd00751">
    <property type="entry name" value="thiolase"/>
    <property type="match status" value="1"/>
</dbReference>
<proteinExistence type="inferred from homology"/>
<evidence type="ECO:0000313" key="9">
    <source>
        <dbReference type="Proteomes" id="UP000427769"/>
    </source>
</evidence>
<organism evidence="8 9">
    <name type="scientific">Desulfosarcina widdelii</name>
    <dbReference type="NCBI Taxonomy" id="947919"/>
    <lineage>
        <taxon>Bacteria</taxon>
        <taxon>Pseudomonadati</taxon>
        <taxon>Thermodesulfobacteriota</taxon>
        <taxon>Desulfobacteria</taxon>
        <taxon>Desulfobacterales</taxon>
        <taxon>Desulfosarcinaceae</taxon>
        <taxon>Desulfosarcina</taxon>
    </lineage>
</organism>
<evidence type="ECO:0000256" key="5">
    <source>
        <dbReference type="RuleBase" id="RU003557"/>
    </source>
</evidence>
<name>A0A5K7Z4L7_9BACT</name>